<accession>A0ABW8HYM4</accession>
<proteinExistence type="predicted"/>
<keyword evidence="3" id="KW-1185">Reference proteome</keyword>
<feature type="coiled-coil region" evidence="1">
    <location>
        <begin position="44"/>
        <end position="120"/>
    </location>
</feature>
<dbReference type="Proteomes" id="UP001618531">
    <property type="component" value="Unassembled WGS sequence"/>
</dbReference>
<protein>
    <submittedName>
        <fullName evidence="2">Uncharacterized protein</fullName>
    </submittedName>
</protein>
<dbReference type="EMBL" id="JBIYSL010000005">
    <property type="protein sequence ID" value="MFK0524780.1"/>
    <property type="molecule type" value="Genomic_DNA"/>
</dbReference>
<gene>
    <name evidence="2" type="ORF">ACINKY_21505</name>
</gene>
<keyword evidence="1" id="KW-0175">Coiled coil</keyword>
<comment type="caution">
    <text evidence="2">The sequence shown here is derived from an EMBL/GenBank/DDBJ whole genome shotgun (WGS) entry which is preliminary data.</text>
</comment>
<evidence type="ECO:0000313" key="2">
    <source>
        <dbReference type="EMBL" id="MFK0524780.1"/>
    </source>
</evidence>
<reference evidence="2 3" key="1">
    <citation type="submission" date="2024-11" db="EMBL/GenBank/DDBJ databases">
        <title>Identification and Characterization of a Novel Fosfomycin Bacillithiol Transferase FosB8 in Paenibacillus illinoisensis.</title>
        <authorList>
            <person name="Lu W."/>
        </authorList>
    </citation>
    <scope>NUCLEOTIDE SEQUENCE [LARGE SCALE GENOMIC DNA]</scope>
    <source>
        <strain evidence="2 3">WP77</strain>
    </source>
</reference>
<name>A0ABW8HYM4_9BACL</name>
<organism evidence="2 3">
    <name type="scientific">Paenibacillus illinoisensis</name>
    <dbReference type="NCBI Taxonomy" id="59845"/>
    <lineage>
        <taxon>Bacteria</taxon>
        <taxon>Bacillati</taxon>
        <taxon>Bacillota</taxon>
        <taxon>Bacilli</taxon>
        <taxon>Bacillales</taxon>
        <taxon>Paenibacillaceae</taxon>
        <taxon>Paenibacillus</taxon>
    </lineage>
</organism>
<dbReference type="RefSeq" id="WP_402877416.1">
    <property type="nucleotide sequence ID" value="NZ_JBIYSL010000005.1"/>
</dbReference>
<evidence type="ECO:0000256" key="1">
    <source>
        <dbReference type="SAM" id="Coils"/>
    </source>
</evidence>
<evidence type="ECO:0000313" key="3">
    <source>
        <dbReference type="Proteomes" id="UP001618531"/>
    </source>
</evidence>
<sequence>MNKIDEIKQALAAATSGERKNMALELIKERDYWRTEFHNAFSKRERALEENIRLRKELEEAQEQNKVLRTEKALLEGELSEANAYKHFEAERTKEAVQLHKELEEERKQAAAVRKAMQDVLYYLQRDSYIPAQDILEQYLALGQEGEGNQ</sequence>